<evidence type="ECO:0000259" key="1">
    <source>
        <dbReference type="PROSITE" id="PS50181"/>
    </source>
</evidence>
<dbReference type="Proteomes" id="UP000236316">
    <property type="component" value="Segment"/>
</dbReference>
<dbReference type="CDD" id="cd09917">
    <property type="entry name" value="F-box_SF"/>
    <property type="match status" value="1"/>
</dbReference>
<feature type="domain" description="F-box" evidence="1">
    <location>
        <begin position="1"/>
        <end position="47"/>
    </location>
</feature>
<keyword evidence="3" id="KW-1185">Reference proteome</keyword>
<sequence length="395" mass="46723">MNSIPSELIYNILKYLDSKNMLSVAYVSKYFSNCVLSFTKDIDLTYLLQYVFLKDNSNLLKINIDKISNYVYYEFVSLYIDVFEKRKSNNHGNVLLFLDTIFSSTINPIYIYYIVSKYGDYLHQTILNNYISTNFKNVNNELVLNPGIDKVLDIYISSFSTNKFYNVCEGFKHTYTFIYDHIVRHKSVQYYYYTYPIQLFSLFICTWDTYMRDINFCKNSNDTIGRILIDILETEVMIDINCMENKILHMVCNIPCVVSFLYKLCAKEQYQIQDIIYNRIGINILCMHDLIYTDHIDILHNLNISKIDKGNKEDTSNYIVRRVIKNDDVDQFIDIYDKVGIDIIKLYIKEYLPLNILYYISTIEDNILPICVSEEDVVYNLSRDILVENNFIVIV</sequence>
<dbReference type="EMBL" id="LT906555">
    <property type="protein sequence ID" value="SNW62175.1"/>
    <property type="molecule type" value="Genomic_DNA"/>
</dbReference>
<dbReference type="PROSITE" id="PS50181">
    <property type="entry name" value="FBOX"/>
    <property type="match status" value="1"/>
</dbReference>
<organism evidence="2">
    <name type="scientific">Orpheovirus IHUMI-LCC2</name>
    <dbReference type="NCBI Taxonomy" id="2023057"/>
    <lineage>
        <taxon>Viruses</taxon>
        <taxon>Varidnaviria</taxon>
        <taxon>Bamfordvirae</taxon>
        <taxon>Nucleocytoviricota</taxon>
        <taxon>Megaviricetes</taxon>
        <taxon>Pimascovirales</taxon>
        <taxon>Ocovirineae</taxon>
        <taxon>Orpheoviridae</taxon>
        <taxon>Alphaorpheovirus</taxon>
        <taxon>Alphaorpheovirus massiliense</taxon>
    </lineage>
</organism>
<proteinExistence type="predicted"/>
<dbReference type="InterPro" id="IPR036047">
    <property type="entry name" value="F-box-like_dom_sf"/>
</dbReference>
<dbReference type="RefSeq" id="YP_009448477.1">
    <property type="nucleotide sequence ID" value="NC_036594.1"/>
</dbReference>
<evidence type="ECO:0000313" key="2">
    <source>
        <dbReference type="EMBL" id="SNW62175.1"/>
    </source>
</evidence>
<dbReference type="KEGG" id="vg:35382041"/>
<dbReference type="InterPro" id="IPR001810">
    <property type="entry name" value="F-box_dom"/>
</dbReference>
<dbReference type="GeneID" id="35382041"/>
<accession>A0A2I2L3N8</accession>
<dbReference type="SUPFAM" id="SSF81383">
    <property type="entry name" value="F-box domain"/>
    <property type="match status" value="1"/>
</dbReference>
<gene>
    <name evidence="2" type="ORF">ORPV_271</name>
</gene>
<dbReference type="Pfam" id="PF00646">
    <property type="entry name" value="F-box"/>
    <property type="match status" value="1"/>
</dbReference>
<protein>
    <submittedName>
        <fullName evidence="2">F-box domain-containing protein with Leucine-rich repeat</fullName>
    </submittedName>
</protein>
<name>A0A2I2L3N8_9VIRU</name>
<reference evidence="2" key="1">
    <citation type="submission" date="2017-08" db="EMBL/GenBank/DDBJ databases">
        <authorList>
            <consortium name="Urmite Genomes"/>
        </authorList>
    </citation>
    <scope>NUCLEOTIDE SEQUENCE [LARGE SCALE GENOMIC DNA]</scope>
    <source>
        <strain evidence="2">IHUMI-LCC2</strain>
    </source>
</reference>
<evidence type="ECO:0000313" key="3">
    <source>
        <dbReference type="Proteomes" id="UP000236316"/>
    </source>
</evidence>